<dbReference type="OrthoDB" id="1470350at2759"/>
<keyword evidence="7" id="KW-0560">Oxidoreductase</keyword>
<dbReference type="Gene3D" id="1.10.630.10">
    <property type="entry name" value="Cytochrome P450"/>
    <property type="match status" value="1"/>
</dbReference>
<dbReference type="SUPFAM" id="SSF48264">
    <property type="entry name" value="Cytochrome P450"/>
    <property type="match status" value="1"/>
</dbReference>
<name>A0A0L0NK82_TOLOC</name>
<dbReference type="InterPro" id="IPR047146">
    <property type="entry name" value="Cyt_P450_E_CYP52_fungi"/>
</dbReference>
<keyword evidence="6" id="KW-1133">Transmembrane helix</keyword>
<evidence type="ECO:0000256" key="9">
    <source>
        <dbReference type="ARBA" id="ARBA00023033"/>
    </source>
</evidence>
<dbReference type="GO" id="GO:0004497">
    <property type="term" value="F:monooxygenase activity"/>
    <property type="evidence" value="ECO:0007669"/>
    <property type="project" value="UniProtKB-KW"/>
</dbReference>
<evidence type="ECO:0000256" key="7">
    <source>
        <dbReference type="ARBA" id="ARBA00023002"/>
    </source>
</evidence>
<comment type="caution">
    <text evidence="11">The sequence shown here is derived from an EMBL/GenBank/DDBJ whole genome shotgun (WGS) entry which is preliminary data.</text>
</comment>
<evidence type="ECO:0000256" key="1">
    <source>
        <dbReference type="ARBA" id="ARBA00001971"/>
    </source>
</evidence>
<keyword evidence="9" id="KW-0503">Monooxygenase</keyword>
<dbReference type="InterPro" id="IPR036396">
    <property type="entry name" value="Cyt_P450_sf"/>
</dbReference>
<dbReference type="STRING" id="1163406.A0A0L0NK82"/>
<comment type="subcellular location">
    <subcellularLocation>
        <location evidence="2">Membrane</location>
        <topology evidence="2">Single-pass membrane protein</topology>
    </subcellularLocation>
</comment>
<evidence type="ECO:0000256" key="8">
    <source>
        <dbReference type="ARBA" id="ARBA00023004"/>
    </source>
</evidence>
<keyword evidence="8" id="KW-0408">Iron</keyword>
<dbReference type="GO" id="GO:0016705">
    <property type="term" value="F:oxidoreductase activity, acting on paired donors, with incorporation or reduction of molecular oxygen"/>
    <property type="evidence" value="ECO:0007669"/>
    <property type="project" value="InterPro"/>
</dbReference>
<evidence type="ECO:0000256" key="4">
    <source>
        <dbReference type="ARBA" id="ARBA00022692"/>
    </source>
</evidence>
<evidence type="ECO:0000256" key="10">
    <source>
        <dbReference type="ARBA" id="ARBA00023136"/>
    </source>
</evidence>
<comment type="cofactor">
    <cofactor evidence="1">
        <name>heme</name>
        <dbReference type="ChEBI" id="CHEBI:30413"/>
    </cofactor>
</comment>
<dbReference type="Proteomes" id="UP000036947">
    <property type="component" value="Unassembled WGS sequence"/>
</dbReference>
<evidence type="ECO:0000313" key="11">
    <source>
        <dbReference type="EMBL" id="KND94527.1"/>
    </source>
</evidence>
<sequence>MGMMEAIPSIHPLIVLPGRTGGPKNLFYRWALDTTADFLLGENVNCLDHPNTEVSHAMSVAQRIQMLIFVFKQGDYYRAIRKIEEFMEPFIARAIALPESELEKLSQSDMQFTFLHSIVRVSEDPKPIPAWARLRGEVLDVLGSNEKPTYAALKDFKYVKNVLNETLRLHPAVPLNMRQALEATTIPGASGERDIVLLKGDTVTINTLGMHARRDLYPTVSETFADPAIFNPERWESWTPKLWTANKGAPVVRLAQRYERVEYRGDWEAQSLRADIIGTPALGVPVALFEPRLQGHDDA</sequence>
<keyword evidence="5" id="KW-0479">Metal-binding</keyword>
<evidence type="ECO:0000256" key="6">
    <source>
        <dbReference type="ARBA" id="ARBA00022989"/>
    </source>
</evidence>
<dbReference type="EMBL" id="LFRF01000002">
    <property type="protein sequence ID" value="KND94527.1"/>
    <property type="molecule type" value="Genomic_DNA"/>
</dbReference>
<dbReference type="PANTHER" id="PTHR24287:SF5">
    <property type="entry name" value="P450, PUTATIVE (EUROFUNG)-RELATED"/>
    <property type="match status" value="1"/>
</dbReference>
<evidence type="ECO:0000256" key="3">
    <source>
        <dbReference type="ARBA" id="ARBA00010617"/>
    </source>
</evidence>
<proteinExistence type="inferred from homology"/>
<dbReference type="InterPro" id="IPR001128">
    <property type="entry name" value="Cyt_P450"/>
</dbReference>
<evidence type="ECO:0000256" key="5">
    <source>
        <dbReference type="ARBA" id="ARBA00022723"/>
    </source>
</evidence>
<keyword evidence="4" id="KW-0812">Transmembrane</keyword>
<dbReference type="AlphaFoldDB" id="A0A0L0NK82"/>
<dbReference type="GO" id="GO:0020037">
    <property type="term" value="F:heme binding"/>
    <property type="evidence" value="ECO:0007669"/>
    <property type="project" value="InterPro"/>
</dbReference>
<organism evidence="11 12">
    <name type="scientific">Tolypocladium ophioglossoides (strain CBS 100239)</name>
    <name type="common">Snaketongue truffleclub</name>
    <name type="synonym">Elaphocordyceps ophioglossoides</name>
    <dbReference type="NCBI Taxonomy" id="1163406"/>
    <lineage>
        <taxon>Eukaryota</taxon>
        <taxon>Fungi</taxon>
        <taxon>Dikarya</taxon>
        <taxon>Ascomycota</taxon>
        <taxon>Pezizomycotina</taxon>
        <taxon>Sordariomycetes</taxon>
        <taxon>Hypocreomycetidae</taxon>
        <taxon>Hypocreales</taxon>
        <taxon>Ophiocordycipitaceae</taxon>
        <taxon>Tolypocladium</taxon>
    </lineage>
</organism>
<dbReference type="GO" id="GO:0005506">
    <property type="term" value="F:iron ion binding"/>
    <property type="evidence" value="ECO:0007669"/>
    <property type="project" value="InterPro"/>
</dbReference>
<accession>A0A0L0NK82</accession>
<protein>
    <submittedName>
        <fullName evidence="11">Cytochrome P450 52A13</fullName>
    </submittedName>
</protein>
<dbReference type="PANTHER" id="PTHR24287">
    <property type="entry name" value="P450, PUTATIVE (EUROFUNG)-RELATED"/>
    <property type="match status" value="1"/>
</dbReference>
<gene>
    <name evidence="11" type="ORF">TOPH_01323</name>
</gene>
<keyword evidence="10" id="KW-0472">Membrane</keyword>
<comment type="similarity">
    <text evidence="3">Belongs to the cytochrome P450 family.</text>
</comment>
<dbReference type="Pfam" id="PF00067">
    <property type="entry name" value="p450"/>
    <property type="match status" value="1"/>
</dbReference>
<dbReference type="GO" id="GO:0016020">
    <property type="term" value="C:membrane"/>
    <property type="evidence" value="ECO:0007669"/>
    <property type="project" value="UniProtKB-SubCell"/>
</dbReference>
<evidence type="ECO:0000313" key="12">
    <source>
        <dbReference type="Proteomes" id="UP000036947"/>
    </source>
</evidence>
<keyword evidence="12" id="KW-1185">Reference proteome</keyword>
<reference evidence="11 12" key="1">
    <citation type="journal article" date="2015" name="BMC Genomics">
        <title>The genome of the truffle-parasite Tolypocladium ophioglossoides and the evolution of antifungal peptaibiotics.</title>
        <authorList>
            <person name="Quandt C.A."/>
            <person name="Bushley K.E."/>
            <person name="Spatafora J.W."/>
        </authorList>
    </citation>
    <scope>NUCLEOTIDE SEQUENCE [LARGE SCALE GENOMIC DNA]</scope>
    <source>
        <strain evidence="11 12">CBS 100239</strain>
    </source>
</reference>
<evidence type="ECO:0000256" key="2">
    <source>
        <dbReference type="ARBA" id="ARBA00004167"/>
    </source>
</evidence>